<keyword evidence="1" id="KW-0677">Repeat</keyword>
<protein>
    <submittedName>
        <fullName evidence="7">HETEROGENEOUS NUCLEAR RIBONUCLEOPROTEIN-RELATED, putative</fullName>
    </submittedName>
</protein>
<evidence type="ECO:0000256" key="2">
    <source>
        <dbReference type="ARBA" id="ARBA00022884"/>
    </source>
</evidence>
<dbReference type="PANTHER" id="PTHR13976">
    <property type="entry name" value="HETEROGENEOUS NUCLEAR RIBONUCLEOPROTEIN-RELATED"/>
    <property type="match status" value="1"/>
</dbReference>
<dbReference type="STRING" id="5866.A0A061D8R3"/>
<evidence type="ECO:0000256" key="4">
    <source>
        <dbReference type="SAM" id="MobiDB-lite"/>
    </source>
</evidence>
<evidence type="ECO:0000256" key="5">
    <source>
        <dbReference type="SAM" id="SignalP"/>
    </source>
</evidence>
<dbReference type="InterPro" id="IPR035979">
    <property type="entry name" value="RBD_domain_sf"/>
</dbReference>
<dbReference type="GeneID" id="24564878"/>
<dbReference type="CDD" id="cd12254">
    <property type="entry name" value="RRM_hnRNPH_ESRPs_RBM12_like"/>
    <property type="match status" value="1"/>
</dbReference>
<dbReference type="InterPro" id="IPR000504">
    <property type="entry name" value="RRM_dom"/>
</dbReference>
<dbReference type="Proteomes" id="UP000033188">
    <property type="component" value="Chromosome 3"/>
</dbReference>
<sequence length="895" mass="101259">MGRYVLSLVHTIRTLVTATCLAHCFLLLDLPRPCAASGLLHRYRGNQKHLGPDVGLQRSQFGARVPAFVANNVRSDGLFASDSRLFASGRFSFDPAVVKKRRRSSLSKQSNKSKNRWESQHSTMHELANLSSDHPTKEALRQVSLEEFVRRIEKRPERKRIPRPAEAHEPWYDAVVYLKGLPYEATEDDIQSWLSGYDIICVVLIKNENGCFTGDAYVRCSNIEERDRLQREMTGKTLGTRYVPMYRVTESAYLEYYRTGFRREPAKRNYIAPQLLVMKHGVGIEPTDVCSLKSGSRICGVVTNIYRNGVLVDCSVYESVGGLRERVFCVLMRNRIARNVGLLGQQREWLRTKDLVLFPGIKLNLYVEKVRQTTAQSSFDEDLWREHFGEPFESLNAPSSLPKRSMVYLTMDSSVSDDKVQWWERRLVDTYAKFTLHDSDIPDRIHDEEVFQRVAVGDTWLGGRPHVKRSEVAAGRVSIGGNKKIVDTTSTFDREAEEPDPPDNVDGPAYHELVREFMRDSDVDKYGTRYHGFEDAEAGLDTTEIRGEPTMEPILLNVDSPNEPAVFDDAEMSEAGSSTSTDVPFDTSTGASRVSFQRTKVSSNAPSLVLGNAADEGGPGELRRFAFREIDVPPTSMMPADNLDGLNVIEDLRRKTIAEELKVLPRTTLFDECIQLPGSGWLLRRSDVPKLAEVQVVAILRQLGKEAVKGAENSDFQNRMLLCQVIKEQGLGTGLDPKTLIAKGLYKVKQSKKKLKRIIELTKNLTGRRFTREDLDAASKSELQMLAEESLRKFAQWNPVEDVKRVFVEMYGGILSSLPEDASLEERWEALKWHVVLEIYGEQSDLKEILRDIEENDRMLGQHVESPSDVLGELVKGSIEQMCSERHAEHEPPSP</sequence>
<gene>
    <name evidence="7" type="ORF">BBBOND_0302410</name>
</gene>
<evidence type="ECO:0000259" key="6">
    <source>
        <dbReference type="PROSITE" id="PS50102"/>
    </source>
</evidence>
<organism evidence="7 8">
    <name type="scientific">Babesia bigemina</name>
    <dbReference type="NCBI Taxonomy" id="5866"/>
    <lineage>
        <taxon>Eukaryota</taxon>
        <taxon>Sar</taxon>
        <taxon>Alveolata</taxon>
        <taxon>Apicomplexa</taxon>
        <taxon>Aconoidasida</taxon>
        <taxon>Piroplasmida</taxon>
        <taxon>Babesiidae</taxon>
        <taxon>Babesia</taxon>
    </lineage>
</organism>
<keyword evidence="8" id="KW-1185">Reference proteome</keyword>
<evidence type="ECO:0000313" key="8">
    <source>
        <dbReference type="Proteomes" id="UP000033188"/>
    </source>
</evidence>
<dbReference type="PROSITE" id="PS50102">
    <property type="entry name" value="RRM"/>
    <property type="match status" value="1"/>
</dbReference>
<dbReference type="GO" id="GO:0003723">
    <property type="term" value="F:RNA binding"/>
    <property type="evidence" value="ECO:0007669"/>
    <property type="project" value="UniProtKB-UniRule"/>
</dbReference>
<evidence type="ECO:0000256" key="3">
    <source>
        <dbReference type="PROSITE-ProRule" id="PRU00176"/>
    </source>
</evidence>
<feature type="region of interest" description="Disordered" evidence="4">
    <location>
        <begin position="102"/>
        <end position="122"/>
    </location>
</feature>
<dbReference type="OMA" id="LWWEKKI"/>
<dbReference type="InterPro" id="IPR050666">
    <property type="entry name" value="ESRP"/>
</dbReference>
<dbReference type="GO" id="GO:1990904">
    <property type="term" value="C:ribonucleoprotein complex"/>
    <property type="evidence" value="ECO:0007669"/>
    <property type="project" value="UniProtKB-KW"/>
</dbReference>
<keyword evidence="7" id="KW-0687">Ribonucleoprotein</keyword>
<dbReference type="OrthoDB" id="431068at2759"/>
<dbReference type="SMART" id="SM00360">
    <property type="entry name" value="RRM"/>
    <property type="match status" value="1"/>
</dbReference>
<dbReference type="SUPFAM" id="SSF54928">
    <property type="entry name" value="RNA-binding domain, RBD"/>
    <property type="match status" value="1"/>
</dbReference>
<dbReference type="InterPro" id="IPR012677">
    <property type="entry name" value="Nucleotide-bd_a/b_plait_sf"/>
</dbReference>
<accession>A0A061D8R3</accession>
<keyword evidence="2 3" id="KW-0694">RNA-binding</keyword>
<dbReference type="AlphaFoldDB" id="A0A061D8R3"/>
<dbReference type="EMBL" id="LK391709">
    <property type="protein sequence ID" value="CDR96337.1"/>
    <property type="molecule type" value="Genomic_DNA"/>
</dbReference>
<name>A0A061D8R3_BABBI</name>
<feature type="signal peptide" evidence="5">
    <location>
        <begin position="1"/>
        <end position="36"/>
    </location>
</feature>
<proteinExistence type="predicted"/>
<evidence type="ECO:0000313" key="7">
    <source>
        <dbReference type="EMBL" id="CDR96337.1"/>
    </source>
</evidence>
<keyword evidence="5" id="KW-0732">Signal</keyword>
<dbReference type="RefSeq" id="XP_012768523.1">
    <property type="nucleotide sequence ID" value="XM_012913069.1"/>
</dbReference>
<evidence type="ECO:0000256" key="1">
    <source>
        <dbReference type="ARBA" id="ARBA00022737"/>
    </source>
</evidence>
<feature type="domain" description="RRM" evidence="6">
    <location>
        <begin position="174"/>
        <end position="250"/>
    </location>
</feature>
<dbReference type="VEuPathDB" id="PiroplasmaDB:BBBOND_0302410"/>
<feature type="chain" id="PRO_5001596101" evidence="5">
    <location>
        <begin position="37"/>
        <end position="895"/>
    </location>
</feature>
<reference evidence="8" key="1">
    <citation type="journal article" date="2014" name="Nucleic Acids Res.">
        <title>The evolutionary dynamics of variant antigen genes in Babesia reveal a history of genomic innovation underlying host-parasite interaction.</title>
        <authorList>
            <person name="Jackson A.P."/>
            <person name="Otto T.D."/>
            <person name="Darby A."/>
            <person name="Ramaprasad A."/>
            <person name="Xia D."/>
            <person name="Echaide I.E."/>
            <person name="Farber M."/>
            <person name="Gahlot S."/>
            <person name="Gamble J."/>
            <person name="Gupta D."/>
            <person name="Gupta Y."/>
            <person name="Jackson L."/>
            <person name="Malandrin L."/>
            <person name="Malas T.B."/>
            <person name="Moussa E."/>
            <person name="Nair M."/>
            <person name="Reid A.J."/>
            <person name="Sanders M."/>
            <person name="Sharma J."/>
            <person name="Tracey A."/>
            <person name="Quail M.A."/>
            <person name="Weir W."/>
            <person name="Wastling J.M."/>
            <person name="Hall N."/>
            <person name="Willadsen P."/>
            <person name="Lingelbach K."/>
            <person name="Shiels B."/>
            <person name="Tait A."/>
            <person name="Berriman M."/>
            <person name="Allred D.R."/>
            <person name="Pain A."/>
        </authorList>
    </citation>
    <scope>NUCLEOTIDE SEQUENCE [LARGE SCALE GENOMIC DNA]</scope>
    <source>
        <strain evidence="8">Bond</strain>
    </source>
</reference>
<dbReference type="KEGG" id="bbig:BBBOND_0302410"/>
<dbReference type="Gene3D" id="3.30.70.330">
    <property type="match status" value="1"/>
</dbReference>
<dbReference type="Pfam" id="PF00076">
    <property type="entry name" value="RRM_1"/>
    <property type="match status" value="1"/>
</dbReference>